<dbReference type="AlphaFoldDB" id="A0A0A9BP39"/>
<reference evidence="2" key="2">
    <citation type="journal article" date="2015" name="Data Brief">
        <title>Shoot transcriptome of the giant reed, Arundo donax.</title>
        <authorList>
            <person name="Barrero R.A."/>
            <person name="Guerrero F.D."/>
            <person name="Moolhuijzen P."/>
            <person name="Goolsby J.A."/>
            <person name="Tidwell J."/>
            <person name="Bellgard S.E."/>
            <person name="Bellgard M.I."/>
        </authorList>
    </citation>
    <scope>NUCLEOTIDE SEQUENCE</scope>
    <source>
        <tissue evidence="2">Shoot tissue taken approximately 20 cm above the soil surface</tissue>
    </source>
</reference>
<sequence>MGTTAPGINVGDASAARWELAAAAGSTPRHTDPAPKPADPGALRLDGWPGRDSGRLDWRCGGPKPECRWPDPAPSASDPCSGVSRATARERQLRAAGRRGCPGTPWPRCGVGTAVRRRPRMAGLRRHRWARHRGGGVDSGGHARRAARSTGSLRVKGLPVARGRARPR</sequence>
<feature type="compositionally biased region" description="Basic residues" evidence="1">
    <location>
        <begin position="118"/>
        <end position="134"/>
    </location>
</feature>
<evidence type="ECO:0000313" key="2">
    <source>
        <dbReference type="EMBL" id="JAD63015.1"/>
    </source>
</evidence>
<dbReference type="EMBL" id="GBRH01234880">
    <property type="protein sequence ID" value="JAD63015.1"/>
    <property type="molecule type" value="Transcribed_RNA"/>
</dbReference>
<feature type="region of interest" description="Disordered" evidence="1">
    <location>
        <begin position="22"/>
        <end position="87"/>
    </location>
</feature>
<reference evidence="2" key="1">
    <citation type="submission" date="2014-09" db="EMBL/GenBank/DDBJ databases">
        <authorList>
            <person name="Magalhaes I.L.F."/>
            <person name="Oliveira U."/>
            <person name="Santos F.R."/>
            <person name="Vidigal T.H.D.A."/>
            <person name="Brescovit A.D."/>
            <person name="Santos A.J."/>
        </authorList>
    </citation>
    <scope>NUCLEOTIDE SEQUENCE</scope>
    <source>
        <tissue evidence="2">Shoot tissue taken approximately 20 cm above the soil surface</tissue>
    </source>
</reference>
<proteinExistence type="predicted"/>
<evidence type="ECO:0000256" key="1">
    <source>
        <dbReference type="SAM" id="MobiDB-lite"/>
    </source>
</evidence>
<name>A0A0A9BP39_ARUDO</name>
<organism evidence="2">
    <name type="scientific">Arundo donax</name>
    <name type="common">Giant reed</name>
    <name type="synonym">Donax arundinaceus</name>
    <dbReference type="NCBI Taxonomy" id="35708"/>
    <lineage>
        <taxon>Eukaryota</taxon>
        <taxon>Viridiplantae</taxon>
        <taxon>Streptophyta</taxon>
        <taxon>Embryophyta</taxon>
        <taxon>Tracheophyta</taxon>
        <taxon>Spermatophyta</taxon>
        <taxon>Magnoliopsida</taxon>
        <taxon>Liliopsida</taxon>
        <taxon>Poales</taxon>
        <taxon>Poaceae</taxon>
        <taxon>PACMAD clade</taxon>
        <taxon>Arundinoideae</taxon>
        <taxon>Arundineae</taxon>
        <taxon>Arundo</taxon>
    </lineage>
</organism>
<protein>
    <submittedName>
        <fullName evidence="2">Uncharacterized protein</fullName>
    </submittedName>
</protein>
<accession>A0A0A9BP39</accession>
<feature type="region of interest" description="Disordered" evidence="1">
    <location>
        <begin position="118"/>
        <end position="168"/>
    </location>
</feature>